<dbReference type="Gene3D" id="3.30.40.10">
    <property type="entry name" value="Zinc/RING finger domain, C3HC4 (zinc finger)"/>
    <property type="match status" value="1"/>
</dbReference>
<feature type="compositionally biased region" description="Basic and acidic residues" evidence="1">
    <location>
        <begin position="245"/>
        <end position="258"/>
    </location>
</feature>
<proteinExistence type="predicted"/>
<feature type="region of interest" description="Disordered" evidence="1">
    <location>
        <begin position="196"/>
        <end position="292"/>
    </location>
</feature>
<protein>
    <submittedName>
        <fullName evidence="2">Uncharacterized protein</fullName>
    </submittedName>
</protein>
<organism evidence="2 3">
    <name type="scientific">Mytilus galloprovincialis</name>
    <name type="common">Mediterranean mussel</name>
    <dbReference type="NCBI Taxonomy" id="29158"/>
    <lineage>
        <taxon>Eukaryota</taxon>
        <taxon>Metazoa</taxon>
        <taxon>Spiralia</taxon>
        <taxon>Lophotrochozoa</taxon>
        <taxon>Mollusca</taxon>
        <taxon>Bivalvia</taxon>
        <taxon>Autobranchia</taxon>
        <taxon>Pteriomorphia</taxon>
        <taxon>Mytilida</taxon>
        <taxon>Mytiloidea</taxon>
        <taxon>Mytilidae</taxon>
        <taxon>Mytilinae</taxon>
        <taxon>Mytilus</taxon>
    </lineage>
</organism>
<dbReference type="InterPro" id="IPR011011">
    <property type="entry name" value="Znf_FYVE_PHD"/>
</dbReference>
<evidence type="ECO:0000256" key="1">
    <source>
        <dbReference type="SAM" id="MobiDB-lite"/>
    </source>
</evidence>
<comment type="caution">
    <text evidence="2">The sequence shown here is derived from an EMBL/GenBank/DDBJ whole genome shotgun (WGS) entry which is preliminary data.</text>
</comment>
<evidence type="ECO:0000313" key="3">
    <source>
        <dbReference type="Proteomes" id="UP000596742"/>
    </source>
</evidence>
<feature type="compositionally biased region" description="Basic residues" evidence="1">
    <location>
        <begin position="266"/>
        <end position="275"/>
    </location>
</feature>
<dbReference type="OrthoDB" id="6204930at2759"/>
<dbReference type="Proteomes" id="UP000596742">
    <property type="component" value="Unassembled WGS sequence"/>
</dbReference>
<feature type="compositionally biased region" description="Basic and acidic residues" evidence="1">
    <location>
        <begin position="207"/>
        <end position="220"/>
    </location>
</feature>
<dbReference type="InterPro" id="IPR013083">
    <property type="entry name" value="Znf_RING/FYVE/PHD"/>
</dbReference>
<name>A0A8B6HIQ5_MYTGA</name>
<dbReference type="SUPFAM" id="SSF57903">
    <property type="entry name" value="FYVE/PHD zinc finger"/>
    <property type="match status" value="1"/>
</dbReference>
<keyword evidence="3" id="KW-1185">Reference proteome</keyword>
<accession>A0A8B6HIQ5</accession>
<sequence>MKKALTMVNHDRLKLCRDRELPAWINRAIVEFQNGGVAQAMQINNHVTPSQASVQGPVGVDPMLPTLQSTEGGKTNASTDSTGALYCTCRGPYTGEFMISCDKCSKGALEMSSDESTGGSPKRSWPAEEKREEKREVSPRGRHQDRVPSVEGNTQSLRDRKGQEGEAEVTGEAISGDNRYPSPKVWDMSLEWGSGVVRSTRDGSPNARERARSGSREGTARDPSGGRSRCSVIRSTPGAAVPMARDTRVSIPADRDAHSVSPLGRAFKRRRRPPRIGREGGIGRKNALQRNR</sequence>
<dbReference type="EMBL" id="UYJE01010073">
    <property type="protein sequence ID" value="VDI79391.1"/>
    <property type="molecule type" value="Genomic_DNA"/>
</dbReference>
<feature type="region of interest" description="Disordered" evidence="1">
    <location>
        <begin position="109"/>
        <end position="183"/>
    </location>
</feature>
<dbReference type="AlphaFoldDB" id="A0A8B6HIQ5"/>
<gene>
    <name evidence="2" type="ORF">MGAL_10B054976</name>
</gene>
<feature type="compositionally biased region" description="Basic and acidic residues" evidence="1">
    <location>
        <begin position="125"/>
        <end position="148"/>
    </location>
</feature>
<reference evidence="2" key="1">
    <citation type="submission" date="2018-11" db="EMBL/GenBank/DDBJ databases">
        <authorList>
            <person name="Alioto T."/>
            <person name="Alioto T."/>
        </authorList>
    </citation>
    <scope>NUCLEOTIDE SEQUENCE</scope>
</reference>
<evidence type="ECO:0000313" key="2">
    <source>
        <dbReference type="EMBL" id="VDI79391.1"/>
    </source>
</evidence>